<evidence type="ECO:0000256" key="1">
    <source>
        <dbReference type="ARBA" id="ARBA00001933"/>
    </source>
</evidence>
<dbReference type="Pfam" id="PF00266">
    <property type="entry name" value="Aminotran_5"/>
    <property type="match status" value="1"/>
</dbReference>
<protein>
    <recommendedName>
        <fullName evidence="7">Aminotransferase class V domain-containing protein</fullName>
    </recommendedName>
</protein>
<dbReference type="PROSITE" id="PS00595">
    <property type="entry name" value="AA_TRANSFER_CLASS_5"/>
    <property type="match status" value="1"/>
</dbReference>
<evidence type="ECO:0000256" key="6">
    <source>
        <dbReference type="ARBA" id="ARBA00023014"/>
    </source>
</evidence>
<comment type="cofactor">
    <cofactor evidence="1">
        <name>pyridoxal 5'-phosphate</name>
        <dbReference type="ChEBI" id="CHEBI:597326"/>
    </cofactor>
</comment>
<name>A0A382MS77_9ZZZZ</name>
<dbReference type="GO" id="GO:0051536">
    <property type="term" value="F:iron-sulfur cluster binding"/>
    <property type="evidence" value="ECO:0007669"/>
    <property type="project" value="UniProtKB-KW"/>
</dbReference>
<evidence type="ECO:0000256" key="2">
    <source>
        <dbReference type="ARBA" id="ARBA00006490"/>
    </source>
</evidence>
<proteinExistence type="inferred from homology"/>
<dbReference type="PANTHER" id="PTHR11601">
    <property type="entry name" value="CYSTEINE DESULFURYLASE FAMILY MEMBER"/>
    <property type="match status" value="1"/>
</dbReference>
<dbReference type="PANTHER" id="PTHR11601:SF34">
    <property type="entry name" value="CYSTEINE DESULFURASE"/>
    <property type="match status" value="1"/>
</dbReference>
<evidence type="ECO:0000259" key="7">
    <source>
        <dbReference type="Pfam" id="PF00266"/>
    </source>
</evidence>
<keyword evidence="3" id="KW-0479">Metal-binding</keyword>
<evidence type="ECO:0000256" key="3">
    <source>
        <dbReference type="ARBA" id="ARBA00022723"/>
    </source>
</evidence>
<accession>A0A382MS77</accession>
<keyword evidence="6" id="KW-0411">Iron-sulfur</keyword>
<evidence type="ECO:0000256" key="5">
    <source>
        <dbReference type="ARBA" id="ARBA00023004"/>
    </source>
</evidence>
<dbReference type="SUPFAM" id="SSF53383">
    <property type="entry name" value="PLP-dependent transferases"/>
    <property type="match status" value="1"/>
</dbReference>
<dbReference type="InterPro" id="IPR015421">
    <property type="entry name" value="PyrdxlP-dep_Trfase_major"/>
</dbReference>
<keyword evidence="5" id="KW-0408">Iron</keyword>
<dbReference type="GO" id="GO:0046872">
    <property type="term" value="F:metal ion binding"/>
    <property type="evidence" value="ECO:0007669"/>
    <property type="project" value="UniProtKB-KW"/>
</dbReference>
<dbReference type="EMBL" id="UINC01095382">
    <property type="protein sequence ID" value="SVC51420.1"/>
    <property type="molecule type" value="Genomic_DNA"/>
</dbReference>
<dbReference type="InterPro" id="IPR020578">
    <property type="entry name" value="Aminotrans_V_PyrdxlP_BS"/>
</dbReference>
<comment type="similarity">
    <text evidence="2">Belongs to the class-V pyridoxal-phosphate-dependent aminotransferase family. NifS/IscS subfamily.</text>
</comment>
<evidence type="ECO:0000313" key="8">
    <source>
        <dbReference type="EMBL" id="SVC51420.1"/>
    </source>
</evidence>
<keyword evidence="4" id="KW-0663">Pyridoxal phosphate</keyword>
<dbReference type="Gene3D" id="3.40.640.10">
    <property type="entry name" value="Type I PLP-dependent aspartate aminotransferase-like (Major domain)"/>
    <property type="match status" value="1"/>
</dbReference>
<dbReference type="InterPro" id="IPR000192">
    <property type="entry name" value="Aminotrans_V_dom"/>
</dbReference>
<feature type="non-terminal residue" evidence="8">
    <location>
        <position position="229"/>
    </location>
</feature>
<dbReference type="InterPro" id="IPR015424">
    <property type="entry name" value="PyrdxlP-dep_Trfase"/>
</dbReference>
<feature type="non-terminal residue" evidence="8">
    <location>
        <position position="1"/>
    </location>
</feature>
<gene>
    <name evidence="8" type="ORF">METZ01_LOCUS304274</name>
</gene>
<organism evidence="8">
    <name type="scientific">marine metagenome</name>
    <dbReference type="NCBI Taxonomy" id="408172"/>
    <lineage>
        <taxon>unclassified sequences</taxon>
        <taxon>metagenomes</taxon>
        <taxon>ecological metagenomes</taxon>
    </lineage>
</organism>
<feature type="domain" description="Aminotransferase class V" evidence="7">
    <location>
        <begin position="6"/>
        <end position="226"/>
    </location>
</feature>
<sequence length="229" mass="24667">VEATEQFVGNPSSPHRLGARAERAMSDAREQMAGFLGCSPLDIVWTSGATESNNLVLHHCAQALEGDKEVWISAIEHPCILEATRTHFARRYKTLRVTPAGVLDLDALREALTKEQPSLIAVMAANNETGVIQPWEEVQQLCIDHQVPFFCDAAQWIGKLPAKGLGACDFVSGCAHKFGGPQGIGFLKCPSEGAVYSQLVGGPQEEGRRAGTENVAGVLSMMAALKERE</sequence>
<dbReference type="AlphaFoldDB" id="A0A382MS77"/>
<evidence type="ECO:0000256" key="4">
    <source>
        <dbReference type="ARBA" id="ARBA00022898"/>
    </source>
</evidence>
<reference evidence="8" key="1">
    <citation type="submission" date="2018-05" db="EMBL/GenBank/DDBJ databases">
        <authorList>
            <person name="Lanie J.A."/>
            <person name="Ng W.-L."/>
            <person name="Kazmierczak K.M."/>
            <person name="Andrzejewski T.M."/>
            <person name="Davidsen T.M."/>
            <person name="Wayne K.J."/>
            <person name="Tettelin H."/>
            <person name="Glass J.I."/>
            <person name="Rusch D."/>
            <person name="Podicherti R."/>
            <person name="Tsui H.-C.T."/>
            <person name="Winkler M.E."/>
        </authorList>
    </citation>
    <scope>NUCLEOTIDE SEQUENCE</scope>
</reference>